<dbReference type="SMART" id="SM00829">
    <property type="entry name" value="PKS_ER"/>
    <property type="match status" value="1"/>
</dbReference>
<dbReference type="PRINTS" id="PR00081">
    <property type="entry name" value="GDHRDH"/>
</dbReference>
<dbReference type="RefSeq" id="WP_340362234.1">
    <property type="nucleotide sequence ID" value="NZ_JBBKZV010000002.1"/>
</dbReference>
<reference evidence="4 5" key="1">
    <citation type="submission" date="2024-03" db="EMBL/GenBank/DDBJ databases">
        <title>Novel species of the genus Variovorax.</title>
        <authorList>
            <person name="Liu Q."/>
            <person name="Xin Y.-H."/>
        </authorList>
    </citation>
    <scope>NUCLEOTIDE SEQUENCE [LARGE SCALE GENOMIC DNA]</scope>
    <source>
        <strain evidence="4 5">KACC 18501</strain>
    </source>
</reference>
<dbReference type="Pfam" id="PF00107">
    <property type="entry name" value="ADH_zinc_N"/>
    <property type="match status" value="1"/>
</dbReference>
<name>A0ABU8VTP8_9BURK</name>
<accession>A0ABU8VTP8</accession>
<dbReference type="Gene3D" id="3.40.50.720">
    <property type="entry name" value="NAD(P)-binding Rossmann-like Domain"/>
    <property type="match status" value="1"/>
</dbReference>
<evidence type="ECO:0000256" key="2">
    <source>
        <dbReference type="ARBA" id="ARBA00023002"/>
    </source>
</evidence>
<dbReference type="Proteomes" id="UP001363010">
    <property type="component" value="Unassembled WGS sequence"/>
</dbReference>
<dbReference type="SUPFAM" id="SSF50129">
    <property type="entry name" value="GroES-like"/>
    <property type="match status" value="1"/>
</dbReference>
<dbReference type="EMBL" id="JBBKZV010000002">
    <property type="protein sequence ID" value="MEJ8821174.1"/>
    <property type="molecule type" value="Genomic_DNA"/>
</dbReference>
<keyword evidence="2" id="KW-0560">Oxidoreductase</keyword>
<organism evidence="4 5">
    <name type="scientific">Variovorax humicola</name>
    <dbReference type="NCBI Taxonomy" id="1769758"/>
    <lineage>
        <taxon>Bacteria</taxon>
        <taxon>Pseudomonadati</taxon>
        <taxon>Pseudomonadota</taxon>
        <taxon>Betaproteobacteria</taxon>
        <taxon>Burkholderiales</taxon>
        <taxon>Comamonadaceae</taxon>
        <taxon>Variovorax</taxon>
    </lineage>
</organism>
<sequence length="317" mass="32641">MTTVVRVHQYGPPSVLQVEEEQPGAPAQGQVRLRQEAIGVNFVDTAFRDGSFGVPLPFVPGVEAAGVIEAVGPGVRGLAVGDRVGYFFVPGSYASVRLIDASALIKLPEDISTAQAASIMAKGLTAWMGLRALYQLKANEIVLVQGASGGVGSLISRWAKALGATVIGTAGSADKLAQVAGVVDHAMRSDDPELAANIRSLAPNGVDVVYEFVGRATFASSVAAVRDGGAILTIGAASGQPSMDQALLAARGIRVAGGGMPQYVKGPSVAIATGELFDAFRRGVFGEIEVARYPIAEAARAHADIAARRRSGLPILV</sequence>
<dbReference type="InterPro" id="IPR020843">
    <property type="entry name" value="ER"/>
</dbReference>
<gene>
    <name evidence="4" type="ORF">WKW80_03865</name>
</gene>
<comment type="caution">
    <text evidence="4">The sequence shown here is derived from an EMBL/GenBank/DDBJ whole genome shotgun (WGS) entry which is preliminary data.</text>
</comment>
<dbReference type="InterPro" id="IPR002347">
    <property type="entry name" value="SDR_fam"/>
</dbReference>
<keyword evidence="1" id="KW-0521">NADP</keyword>
<dbReference type="InterPro" id="IPR036291">
    <property type="entry name" value="NAD(P)-bd_dom_sf"/>
</dbReference>
<evidence type="ECO:0000259" key="3">
    <source>
        <dbReference type="SMART" id="SM00829"/>
    </source>
</evidence>
<dbReference type="PANTHER" id="PTHR48106">
    <property type="entry name" value="QUINONE OXIDOREDUCTASE PIG3-RELATED"/>
    <property type="match status" value="1"/>
</dbReference>
<proteinExistence type="predicted"/>
<evidence type="ECO:0000313" key="4">
    <source>
        <dbReference type="EMBL" id="MEJ8821174.1"/>
    </source>
</evidence>
<dbReference type="Gene3D" id="3.90.180.10">
    <property type="entry name" value="Medium-chain alcohol dehydrogenases, catalytic domain"/>
    <property type="match status" value="1"/>
</dbReference>
<dbReference type="InterPro" id="IPR013149">
    <property type="entry name" value="ADH-like_C"/>
</dbReference>
<dbReference type="InterPro" id="IPR011032">
    <property type="entry name" value="GroES-like_sf"/>
</dbReference>
<dbReference type="SUPFAM" id="SSF51735">
    <property type="entry name" value="NAD(P)-binding Rossmann-fold domains"/>
    <property type="match status" value="1"/>
</dbReference>
<dbReference type="InterPro" id="IPR013154">
    <property type="entry name" value="ADH-like_N"/>
</dbReference>
<dbReference type="Pfam" id="PF08240">
    <property type="entry name" value="ADH_N"/>
    <property type="match status" value="1"/>
</dbReference>
<dbReference type="PANTHER" id="PTHR48106:SF13">
    <property type="entry name" value="QUINONE OXIDOREDUCTASE-RELATED"/>
    <property type="match status" value="1"/>
</dbReference>
<evidence type="ECO:0000313" key="5">
    <source>
        <dbReference type="Proteomes" id="UP001363010"/>
    </source>
</evidence>
<keyword evidence="5" id="KW-1185">Reference proteome</keyword>
<protein>
    <submittedName>
        <fullName evidence="4">Zinc-binding dehydrogenase</fullName>
    </submittedName>
</protein>
<evidence type="ECO:0000256" key="1">
    <source>
        <dbReference type="ARBA" id="ARBA00022857"/>
    </source>
</evidence>
<feature type="domain" description="Enoyl reductase (ER)" evidence="3">
    <location>
        <begin position="11"/>
        <end position="316"/>
    </location>
</feature>